<evidence type="ECO:0000313" key="2">
    <source>
        <dbReference type="Proteomes" id="UP001168552"/>
    </source>
</evidence>
<dbReference type="Pfam" id="PF14253">
    <property type="entry name" value="AbiH"/>
    <property type="match status" value="1"/>
</dbReference>
<name>A0ABT8F821_9BACT</name>
<evidence type="ECO:0000313" key="1">
    <source>
        <dbReference type="EMBL" id="MDN4166577.1"/>
    </source>
</evidence>
<proteinExistence type="predicted"/>
<keyword evidence="2" id="KW-1185">Reference proteome</keyword>
<dbReference type="EMBL" id="JAUHJS010000007">
    <property type="protein sequence ID" value="MDN4166577.1"/>
    <property type="molecule type" value="Genomic_DNA"/>
</dbReference>
<accession>A0ABT8F821</accession>
<protein>
    <submittedName>
        <fullName evidence="1">AbiH family protein</fullName>
    </submittedName>
</protein>
<sequence>MNNLLSLPSPEVNGLFPDEYDKVNRLIIIGNGFDLAHGLKTSFKDFINDYLFEVLRKIKSRKNYEDSLISFQTYYPVSILRDLDNYPREKIVEFFQRLRTNERDSFVKYSSLLSDILSEVNQKKWVDIELRFFKMLKDYRNDEESVKIINQDMDFLKEKLKEYLIKVCKGHKLELIPEIKSQFKQVLKKKEAQPNTIKSDMKVASTCVLNFNYTSTPEEYMKGLKISNHIQIHGSLNGDNISSQGLVFGFGDELDDDYLKFEKQENDDIFEHIKSFKYLHFQNYRNLLDFIESDPFQVHVYGHSLGLSDRTLLNTIFENRNCISIKLFYHKTDNGDDFERKTYAISRHFRSKEALRSKVVNKELSEPMGQLMQKNNP</sequence>
<organism evidence="1 2">
    <name type="scientific">Shiella aurantiaca</name>
    <dbReference type="NCBI Taxonomy" id="3058365"/>
    <lineage>
        <taxon>Bacteria</taxon>
        <taxon>Pseudomonadati</taxon>
        <taxon>Bacteroidota</taxon>
        <taxon>Cytophagia</taxon>
        <taxon>Cytophagales</taxon>
        <taxon>Shiellaceae</taxon>
        <taxon>Shiella</taxon>
    </lineage>
</organism>
<dbReference type="Proteomes" id="UP001168552">
    <property type="component" value="Unassembled WGS sequence"/>
</dbReference>
<reference evidence="1" key="1">
    <citation type="submission" date="2023-06" db="EMBL/GenBank/DDBJ databases">
        <title>Cytophagales bacterium Strain LB-30, isolated from soil.</title>
        <authorList>
            <person name="Liu B."/>
        </authorList>
    </citation>
    <scope>NUCLEOTIDE SEQUENCE</scope>
    <source>
        <strain evidence="1">LB-30</strain>
    </source>
</reference>
<dbReference type="InterPro" id="IPR025935">
    <property type="entry name" value="AbiH"/>
</dbReference>
<dbReference type="RefSeq" id="WP_320005115.1">
    <property type="nucleotide sequence ID" value="NZ_JAUHJS010000007.1"/>
</dbReference>
<comment type="caution">
    <text evidence="1">The sequence shown here is derived from an EMBL/GenBank/DDBJ whole genome shotgun (WGS) entry which is preliminary data.</text>
</comment>
<gene>
    <name evidence="1" type="ORF">QWY31_13795</name>
</gene>